<protein>
    <submittedName>
        <fullName evidence="3">Uncharacterized protein</fullName>
    </submittedName>
</protein>
<dbReference type="Proteomes" id="UP000663828">
    <property type="component" value="Unassembled WGS sequence"/>
</dbReference>
<keyword evidence="4" id="KW-1185">Reference proteome</keyword>
<gene>
    <name evidence="3" type="ORF">EDS130_LOCUS16450</name>
    <name evidence="2" type="ORF">XAT740_LOCUS12021</name>
</gene>
<organism evidence="3 5">
    <name type="scientific">Adineta ricciae</name>
    <name type="common">Rotifer</name>
    <dbReference type="NCBI Taxonomy" id="249248"/>
    <lineage>
        <taxon>Eukaryota</taxon>
        <taxon>Metazoa</taxon>
        <taxon>Spiralia</taxon>
        <taxon>Gnathifera</taxon>
        <taxon>Rotifera</taxon>
        <taxon>Eurotatoria</taxon>
        <taxon>Bdelloidea</taxon>
        <taxon>Adinetida</taxon>
        <taxon>Adinetidae</taxon>
        <taxon>Adineta</taxon>
    </lineage>
</organism>
<feature type="transmembrane region" description="Helical" evidence="1">
    <location>
        <begin position="73"/>
        <end position="93"/>
    </location>
</feature>
<dbReference type="EMBL" id="CAJNOJ010000071">
    <property type="protein sequence ID" value="CAF1031776.1"/>
    <property type="molecule type" value="Genomic_DNA"/>
</dbReference>
<feature type="transmembrane region" description="Helical" evidence="1">
    <location>
        <begin position="100"/>
        <end position="121"/>
    </location>
</feature>
<dbReference type="Proteomes" id="UP000663852">
    <property type="component" value="Unassembled WGS sequence"/>
</dbReference>
<keyword evidence="1" id="KW-0812">Transmembrane</keyword>
<evidence type="ECO:0000313" key="2">
    <source>
        <dbReference type="EMBL" id="CAF0977889.1"/>
    </source>
</evidence>
<evidence type="ECO:0000313" key="3">
    <source>
        <dbReference type="EMBL" id="CAF1031776.1"/>
    </source>
</evidence>
<feature type="transmembrane region" description="Helical" evidence="1">
    <location>
        <begin position="141"/>
        <end position="161"/>
    </location>
</feature>
<keyword evidence="1" id="KW-0472">Membrane</keyword>
<dbReference type="AlphaFoldDB" id="A0A814J141"/>
<comment type="caution">
    <text evidence="3">The sequence shown here is derived from an EMBL/GenBank/DDBJ whole genome shotgun (WGS) entry which is preliminary data.</text>
</comment>
<accession>A0A814J141</accession>
<dbReference type="Gene3D" id="1.20.140.150">
    <property type="match status" value="1"/>
</dbReference>
<name>A0A814J141_ADIRI</name>
<feature type="transmembrane region" description="Helical" evidence="1">
    <location>
        <begin position="7"/>
        <end position="32"/>
    </location>
</feature>
<proteinExistence type="predicted"/>
<evidence type="ECO:0000313" key="4">
    <source>
        <dbReference type="Proteomes" id="UP000663828"/>
    </source>
</evidence>
<reference evidence="3" key="1">
    <citation type="submission" date="2021-02" db="EMBL/GenBank/DDBJ databases">
        <authorList>
            <person name="Nowell W R."/>
        </authorList>
    </citation>
    <scope>NUCLEOTIDE SEQUENCE</scope>
</reference>
<dbReference type="OrthoDB" id="10043740at2759"/>
<sequence>MHYYQKFAVIGLILGIIPLILGIAGFTTSSWISVTYDESLSTPVTYDLFHRYRNGTSQCDTVQSCRISQYLQITGYAVLAMGIILSVLFTGFVDKRSIHFLTPIVIILGVFSMIIGFIFYIESILEMNPDSPVLKMNFGYSLILMLSTSAIGCLLAVYFSFTAGYIQRHILSNVNIY</sequence>
<evidence type="ECO:0000256" key="1">
    <source>
        <dbReference type="SAM" id="Phobius"/>
    </source>
</evidence>
<keyword evidence="1" id="KW-1133">Transmembrane helix</keyword>
<evidence type="ECO:0000313" key="5">
    <source>
        <dbReference type="Proteomes" id="UP000663852"/>
    </source>
</evidence>
<dbReference type="EMBL" id="CAJNOR010000672">
    <property type="protein sequence ID" value="CAF0977889.1"/>
    <property type="molecule type" value="Genomic_DNA"/>
</dbReference>